<gene>
    <name evidence="2" type="ORF">BCR43DRAFT_236223</name>
</gene>
<keyword evidence="3" id="KW-1185">Reference proteome</keyword>
<feature type="region of interest" description="Disordered" evidence="1">
    <location>
        <begin position="491"/>
        <end position="520"/>
    </location>
</feature>
<feature type="region of interest" description="Disordered" evidence="1">
    <location>
        <begin position="565"/>
        <end position="672"/>
    </location>
</feature>
<evidence type="ECO:0008006" key="4">
    <source>
        <dbReference type="Google" id="ProtNLM"/>
    </source>
</evidence>
<dbReference type="OrthoDB" id="10257471at2759"/>
<feature type="compositionally biased region" description="Low complexity" evidence="1">
    <location>
        <begin position="638"/>
        <end position="648"/>
    </location>
</feature>
<dbReference type="OMA" id="MDRINEH"/>
<evidence type="ECO:0000313" key="2">
    <source>
        <dbReference type="EMBL" id="ORY97326.1"/>
    </source>
</evidence>
<accession>A0A1X2HFU8</accession>
<dbReference type="SUPFAM" id="SSF52047">
    <property type="entry name" value="RNI-like"/>
    <property type="match status" value="1"/>
</dbReference>
<evidence type="ECO:0000256" key="1">
    <source>
        <dbReference type="SAM" id="MobiDB-lite"/>
    </source>
</evidence>
<dbReference type="AlphaFoldDB" id="A0A1X2HFU8"/>
<dbReference type="InterPro" id="IPR032675">
    <property type="entry name" value="LRR_dom_sf"/>
</dbReference>
<sequence>MSTAFIDDLPVTRSCLALSNDIMTRICQLLPTQKDRLEACLVHPVWTSPALSVLWDEPAFDTLDQLHQLLSVLREKPRTGSRVRHLRLHTMSDGQFEDTIAHCKYTGNDSSNNGNSNWAAAPQTILGVLRRCEQLKSFACYGFQLKTKDLEAILTLIPSVERLWLLGSPAQEPPAVMTPLINAVLPRLTSLRLDGVYTFQRQFYAVLARRCLALRSLRLSLQTTQADDFFTLCNGHFPALVDLTLVHVQSLRGSHVKEFMRAAPSLTHLRLEGVAQQALSEITYVSNAYFALESFTIVGVIPDSAPVTSSTRLPHLPCFSPEQLTTLTLGQWFMFDMTLLDTFANSPLQHLVLSSCQPLTNENLIHIFHAMNHLQICTVVDPPVECKPFLERYAVHDNNGYTLNRADMDRINEHTVQHRTLTCAHLRALAERISMDLQDLLNIIDETQPGRIAPQEITADAPKNRAQGAPKEKEEELNDLPAWGAIDDLTWYQKPKPNPSVTSSEGSSISGPRQPIPADAYSDQECWGEAKRGVEWASEQLSYAHDMLQRQKAAVFWKKDDETGQWVQLPNNPLPATTTHDTNTRPPSKHNTPRIPQKQTNHPDYSAPQKKQHYKPEAQSSVSPLLLGQVRKNHQNHQNHQSRQSRQSRQNHQRHPSPPDDPLPLLKRQANP</sequence>
<protein>
    <recommendedName>
        <fullName evidence="4">F-box domain-containing protein</fullName>
    </recommendedName>
</protein>
<feature type="compositionally biased region" description="Polar residues" evidence="1">
    <location>
        <begin position="565"/>
        <end position="586"/>
    </location>
</feature>
<organism evidence="2 3">
    <name type="scientific">Syncephalastrum racemosum</name>
    <name type="common">Filamentous fungus</name>
    <dbReference type="NCBI Taxonomy" id="13706"/>
    <lineage>
        <taxon>Eukaryota</taxon>
        <taxon>Fungi</taxon>
        <taxon>Fungi incertae sedis</taxon>
        <taxon>Mucoromycota</taxon>
        <taxon>Mucoromycotina</taxon>
        <taxon>Mucoromycetes</taxon>
        <taxon>Mucorales</taxon>
        <taxon>Syncephalastraceae</taxon>
        <taxon>Syncephalastrum</taxon>
    </lineage>
</organism>
<feature type="compositionally biased region" description="Low complexity" evidence="1">
    <location>
        <begin position="500"/>
        <end position="510"/>
    </location>
</feature>
<comment type="caution">
    <text evidence="2">The sequence shown here is derived from an EMBL/GenBank/DDBJ whole genome shotgun (WGS) entry which is preliminary data.</text>
</comment>
<dbReference type="Proteomes" id="UP000242180">
    <property type="component" value="Unassembled WGS sequence"/>
</dbReference>
<dbReference type="EMBL" id="MCGN01000004">
    <property type="protein sequence ID" value="ORY97326.1"/>
    <property type="molecule type" value="Genomic_DNA"/>
</dbReference>
<reference evidence="2 3" key="1">
    <citation type="submission" date="2016-07" db="EMBL/GenBank/DDBJ databases">
        <title>Pervasive Adenine N6-methylation of Active Genes in Fungi.</title>
        <authorList>
            <consortium name="DOE Joint Genome Institute"/>
            <person name="Mondo S.J."/>
            <person name="Dannebaum R.O."/>
            <person name="Kuo R.C."/>
            <person name="Labutti K."/>
            <person name="Haridas S."/>
            <person name="Kuo A."/>
            <person name="Salamov A."/>
            <person name="Ahrendt S.R."/>
            <person name="Lipzen A."/>
            <person name="Sullivan W."/>
            <person name="Andreopoulos W.B."/>
            <person name="Clum A."/>
            <person name="Lindquist E."/>
            <person name="Daum C."/>
            <person name="Ramamoorthy G.K."/>
            <person name="Gryganskyi A."/>
            <person name="Culley D."/>
            <person name="Magnuson J.K."/>
            <person name="James T.Y."/>
            <person name="O'Malley M.A."/>
            <person name="Stajich J.E."/>
            <person name="Spatafora J.W."/>
            <person name="Visel A."/>
            <person name="Grigoriev I.V."/>
        </authorList>
    </citation>
    <scope>NUCLEOTIDE SEQUENCE [LARGE SCALE GENOMIC DNA]</scope>
    <source>
        <strain evidence="2 3">NRRL 2496</strain>
    </source>
</reference>
<dbReference type="InParanoid" id="A0A1X2HFU8"/>
<evidence type="ECO:0000313" key="3">
    <source>
        <dbReference type="Proteomes" id="UP000242180"/>
    </source>
</evidence>
<name>A0A1X2HFU8_SYNRA</name>
<proteinExistence type="predicted"/>
<dbReference type="Gene3D" id="3.80.10.10">
    <property type="entry name" value="Ribonuclease Inhibitor"/>
    <property type="match status" value="1"/>
</dbReference>
<feature type="region of interest" description="Disordered" evidence="1">
    <location>
        <begin position="452"/>
        <end position="478"/>
    </location>
</feature>